<organism evidence="2 3">
    <name type="scientific">Clostridium innocuum</name>
    <dbReference type="NCBI Taxonomy" id="1522"/>
    <lineage>
        <taxon>Bacteria</taxon>
        <taxon>Bacillati</taxon>
        <taxon>Bacillota</taxon>
        <taxon>Clostridia</taxon>
        <taxon>Eubacteriales</taxon>
        <taxon>Clostridiaceae</taxon>
        <taxon>Clostridium</taxon>
    </lineage>
</organism>
<evidence type="ECO:0000313" key="2">
    <source>
        <dbReference type="EMBL" id="KGJ54152.1"/>
    </source>
</evidence>
<dbReference type="AlphaFoldDB" id="A0A099IAB6"/>
<name>A0A099IAB6_CLOIN</name>
<sequence>MLRVHRFEQDCQYIEDTKHHKLYHIPAEQCGIFQVLHGALFAGTALCGAALGLSLPLWLAVSAGCMLAVLLKLYEHRVFLPRLSCVKRLPKQMDISCRQHHKLLIISGFLIVFPLLILWNQTYQNPVVVTLALTVTGTSAFQFIRQLRILRNRRML</sequence>
<keyword evidence="1" id="KW-1133">Transmembrane helix</keyword>
<feature type="transmembrane region" description="Helical" evidence="1">
    <location>
        <begin position="103"/>
        <end position="121"/>
    </location>
</feature>
<accession>A0A099IAB6</accession>
<comment type="caution">
    <text evidence="2">The sequence shown here is derived from an EMBL/GenBank/DDBJ whole genome shotgun (WGS) entry which is preliminary data.</text>
</comment>
<feature type="transmembrane region" description="Helical" evidence="1">
    <location>
        <begin position="57"/>
        <end position="74"/>
    </location>
</feature>
<protein>
    <submittedName>
        <fullName evidence="2">Uncharacterized protein</fullName>
    </submittedName>
</protein>
<keyword evidence="1" id="KW-0812">Transmembrane</keyword>
<feature type="transmembrane region" description="Helical" evidence="1">
    <location>
        <begin position="31"/>
        <end position="51"/>
    </location>
</feature>
<dbReference type="RefSeq" id="WP_044904477.1">
    <property type="nucleotide sequence ID" value="NZ_JQIF01000022.1"/>
</dbReference>
<keyword evidence="1" id="KW-0472">Membrane</keyword>
<evidence type="ECO:0000256" key="1">
    <source>
        <dbReference type="SAM" id="Phobius"/>
    </source>
</evidence>
<feature type="transmembrane region" description="Helical" evidence="1">
    <location>
        <begin position="127"/>
        <end position="144"/>
    </location>
</feature>
<dbReference type="Proteomes" id="UP000030008">
    <property type="component" value="Unassembled WGS sequence"/>
</dbReference>
<evidence type="ECO:0000313" key="3">
    <source>
        <dbReference type="Proteomes" id="UP000030008"/>
    </source>
</evidence>
<gene>
    <name evidence="2" type="ORF">CIAN88_05185</name>
</gene>
<dbReference type="EMBL" id="JQIF01000022">
    <property type="protein sequence ID" value="KGJ54152.1"/>
    <property type="molecule type" value="Genomic_DNA"/>
</dbReference>
<proteinExistence type="predicted"/>
<reference evidence="2 3" key="1">
    <citation type="submission" date="2014-08" db="EMBL/GenBank/DDBJ databases">
        <title>Clostridium innocuum, an unnegligible vancomycin-resistant pathogen causing extra-intestinal infections.</title>
        <authorList>
            <person name="Feng Y."/>
            <person name="Chiu C.-H."/>
        </authorList>
    </citation>
    <scope>NUCLEOTIDE SEQUENCE [LARGE SCALE GENOMIC DNA]</scope>
    <source>
        <strain evidence="2 3">AN88</strain>
    </source>
</reference>